<keyword evidence="7" id="KW-0961">Cell wall biogenesis/degradation</keyword>
<dbReference type="AlphaFoldDB" id="A0A0G0T2P3"/>
<accession>A0A0G0T2P3</accession>
<dbReference type="GO" id="GO:0009252">
    <property type="term" value="P:peptidoglycan biosynthetic process"/>
    <property type="evidence" value="ECO:0007669"/>
    <property type="project" value="UniProtKB-UniRule"/>
</dbReference>
<dbReference type="Proteomes" id="UP000034664">
    <property type="component" value="Unassembled WGS sequence"/>
</dbReference>
<dbReference type="InterPro" id="IPR018480">
    <property type="entry name" value="PNAcMuramoyl-5peptid_Trfase_CS"/>
</dbReference>
<feature type="transmembrane region" description="Helical" evidence="7">
    <location>
        <begin position="213"/>
        <end position="231"/>
    </location>
</feature>
<evidence type="ECO:0000256" key="8">
    <source>
        <dbReference type="PIRSR" id="PIRSR600715-1"/>
    </source>
</evidence>
<dbReference type="Pfam" id="PF00953">
    <property type="entry name" value="Glycos_transf_4"/>
    <property type="match status" value="1"/>
</dbReference>
<dbReference type="GO" id="GO:0051301">
    <property type="term" value="P:cell division"/>
    <property type="evidence" value="ECO:0007669"/>
    <property type="project" value="UniProtKB-KW"/>
</dbReference>
<keyword evidence="4 7" id="KW-0812">Transmembrane</keyword>
<dbReference type="EMBL" id="LBZM01000031">
    <property type="protein sequence ID" value="KKR71299.1"/>
    <property type="molecule type" value="Genomic_DNA"/>
</dbReference>
<comment type="catalytic activity">
    <reaction evidence="7">
        <text>UDP-N-acetyl-alpha-D-muramoyl-L-alanyl-gamma-D-glutamyl-meso-2,6-diaminopimeloyl-D-alanyl-D-alanine + di-trans,octa-cis-undecaprenyl phosphate = di-trans,octa-cis-undecaprenyl diphospho-N-acetyl-alpha-D-muramoyl-L-alanyl-D-glutamyl-meso-2,6-diaminopimeloyl-D-alanyl-D-alanine + UMP</text>
        <dbReference type="Rhea" id="RHEA:28386"/>
        <dbReference type="ChEBI" id="CHEBI:57865"/>
        <dbReference type="ChEBI" id="CHEBI:60392"/>
        <dbReference type="ChEBI" id="CHEBI:61386"/>
        <dbReference type="ChEBI" id="CHEBI:61387"/>
        <dbReference type="EC" id="2.7.8.13"/>
    </reaction>
</comment>
<keyword evidence="7" id="KW-0133">Cell shape</keyword>
<evidence type="ECO:0000256" key="5">
    <source>
        <dbReference type="ARBA" id="ARBA00022989"/>
    </source>
</evidence>
<keyword evidence="7 8" id="KW-0479">Metal-binding</keyword>
<evidence type="ECO:0000256" key="4">
    <source>
        <dbReference type="ARBA" id="ARBA00022692"/>
    </source>
</evidence>
<keyword evidence="7" id="KW-0132">Cell division</keyword>
<dbReference type="CDD" id="cd06852">
    <property type="entry name" value="GT_MraY"/>
    <property type="match status" value="1"/>
</dbReference>
<feature type="binding site" evidence="8">
    <location>
        <position position="182"/>
    </location>
    <ligand>
        <name>Mg(2+)</name>
        <dbReference type="ChEBI" id="CHEBI:18420"/>
    </ligand>
</feature>
<feature type="transmembrane region" description="Helical" evidence="7">
    <location>
        <begin position="61"/>
        <end position="82"/>
    </location>
</feature>
<dbReference type="GO" id="GO:0051992">
    <property type="term" value="F:UDP-N-acetylmuramoyl-L-alanyl-D-glutamyl-meso-2,6-diaminopimelyl-D-alanyl-D-alanine:undecaprenyl-phosphate transferase activity"/>
    <property type="evidence" value="ECO:0007669"/>
    <property type="project" value="RHEA"/>
</dbReference>
<comment type="subcellular location">
    <subcellularLocation>
        <location evidence="7">Cell membrane</location>
        <topology evidence="7">Multi-pass membrane protein</topology>
    </subcellularLocation>
    <subcellularLocation>
        <location evidence="1">Membrane</location>
        <topology evidence="1">Multi-pass membrane protein</topology>
    </subcellularLocation>
</comment>
<dbReference type="UniPathway" id="UPA00219"/>
<dbReference type="GO" id="GO:0008963">
    <property type="term" value="F:phospho-N-acetylmuramoyl-pentapeptide-transferase activity"/>
    <property type="evidence" value="ECO:0007669"/>
    <property type="project" value="UniProtKB-UniRule"/>
</dbReference>
<feature type="transmembrane region" description="Helical" evidence="7">
    <location>
        <begin position="189"/>
        <end position="207"/>
    </location>
</feature>
<comment type="caution">
    <text evidence="9">The sequence shown here is derived from an EMBL/GenBank/DDBJ whole genome shotgun (WGS) entry which is preliminary data.</text>
</comment>
<evidence type="ECO:0000256" key="6">
    <source>
        <dbReference type="ARBA" id="ARBA00023136"/>
    </source>
</evidence>
<dbReference type="GO" id="GO:0008360">
    <property type="term" value="P:regulation of cell shape"/>
    <property type="evidence" value="ECO:0007669"/>
    <property type="project" value="UniProtKB-KW"/>
</dbReference>
<dbReference type="PANTHER" id="PTHR22926:SF5">
    <property type="entry name" value="PHOSPHO-N-ACETYLMURAMOYL-PENTAPEPTIDE-TRANSFERASE HOMOLOG"/>
    <property type="match status" value="1"/>
</dbReference>
<feature type="binding site" evidence="8">
    <location>
        <position position="242"/>
    </location>
    <ligand>
        <name>Mg(2+)</name>
        <dbReference type="ChEBI" id="CHEBI:18420"/>
    </ligand>
</feature>
<keyword evidence="7 8" id="KW-0460">Magnesium</keyword>
<feature type="transmembrane region" description="Helical" evidence="7">
    <location>
        <begin position="264"/>
        <end position="285"/>
    </location>
</feature>
<keyword evidence="3 7" id="KW-0808">Transferase</keyword>
<dbReference type="HAMAP" id="MF_00038">
    <property type="entry name" value="MraY"/>
    <property type="match status" value="1"/>
</dbReference>
<dbReference type="InterPro" id="IPR003524">
    <property type="entry name" value="PNAcMuramoyl-5peptid_Trfase"/>
</dbReference>
<dbReference type="EC" id="2.7.8.13" evidence="7"/>
<keyword evidence="7" id="KW-0131">Cell cycle</keyword>
<dbReference type="GO" id="GO:0005886">
    <property type="term" value="C:plasma membrane"/>
    <property type="evidence" value="ECO:0007669"/>
    <property type="project" value="UniProtKB-SubCell"/>
</dbReference>
<dbReference type="PANTHER" id="PTHR22926">
    <property type="entry name" value="PHOSPHO-N-ACETYLMURAMOYL-PENTAPEPTIDE-TRANSFERASE"/>
    <property type="match status" value="1"/>
</dbReference>
<keyword evidence="6 7" id="KW-0472">Membrane</keyword>
<sequence length="334" mass="36837">MAQLLGLVLLSAFITGVLLIPFIDFLYKMKFRRLKQKTVDMFNAPTPTFDKFNNWKAGTPFGGGILIIAVVCILTFWAYGILDADIKAWEIIAIMLAFIGFGVLGFYDDLKKLVNGNKAFFGLKFRHKFIIQWGLALIIASILYFQLGYSFIFIRGFGLAPLGFLFIPFAAFVIVAFANAFNIADGLDGLASGLLLICLAAFLAITSNQLDKPLGIFIAILMGSVGAFLYFNIYKARIWLGDVGALSLGAALAVIGLLTGKIIALAFIGGVFVIEIASSLTQILAKKFFHKKIFLVSPFHLLLRRIGWDEPKIVMRAWLLGFLFAILGLYIAFI</sequence>
<evidence type="ECO:0000256" key="7">
    <source>
        <dbReference type="HAMAP-Rule" id="MF_00038"/>
    </source>
</evidence>
<evidence type="ECO:0000256" key="2">
    <source>
        <dbReference type="ARBA" id="ARBA00005583"/>
    </source>
</evidence>
<dbReference type="InterPro" id="IPR000715">
    <property type="entry name" value="Glycosyl_transferase_4"/>
</dbReference>
<dbReference type="GO" id="GO:0071555">
    <property type="term" value="P:cell wall organization"/>
    <property type="evidence" value="ECO:0007669"/>
    <property type="project" value="UniProtKB-KW"/>
</dbReference>
<gene>
    <name evidence="7" type="primary">mraY</name>
    <name evidence="9" type="ORF">UU14_C0031G0011</name>
</gene>
<reference evidence="9 10" key="1">
    <citation type="journal article" date="2015" name="Nature">
        <title>rRNA introns, odd ribosomes, and small enigmatic genomes across a large radiation of phyla.</title>
        <authorList>
            <person name="Brown C.T."/>
            <person name="Hug L.A."/>
            <person name="Thomas B.C."/>
            <person name="Sharon I."/>
            <person name="Castelle C.J."/>
            <person name="Singh A."/>
            <person name="Wilkins M.J."/>
            <person name="Williams K.H."/>
            <person name="Banfield J.F."/>
        </authorList>
    </citation>
    <scope>NUCLEOTIDE SEQUENCE [LARGE SCALE GENOMIC DNA]</scope>
</reference>
<evidence type="ECO:0000313" key="9">
    <source>
        <dbReference type="EMBL" id="KKR71299.1"/>
    </source>
</evidence>
<feature type="transmembrane region" description="Helical" evidence="7">
    <location>
        <begin position="238"/>
        <end position="258"/>
    </location>
</feature>
<comment type="cofactor">
    <cofactor evidence="7 8">
        <name>Mg(2+)</name>
        <dbReference type="ChEBI" id="CHEBI:18420"/>
    </cofactor>
</comment>
<feature type="transmembrane region" description="Helical" evidence="7">
    <location>
        <begin position="6"/>
        <end position="27"/>
    </location>
</feature>
<comment type="pathway">
    <text evidence="7">Cell wall biogenesis; peptidoglycan biosynthesis.</text>
</comment>
<keyword evidence="7" id="KW-1003">Cell membrane</keyword>
<dbReference type="PROSITE" id="PS01348">
    <property type="entry name" value="MRAY_2"/>
    <property type="match status" value="1"/>
</dbReference>
<feature type="transmembrane region" description="Helical" evidence="7">
    <location>
        <begin position="88"/>
        <end position="108"/>
    </location>
</feature>
<protein>
    <recommendedName>
        <fullName evidence="7">Phospho-N-acetylmuramoyl-pentapeptide-transferase</fullName>
        <ecNumber evidence="7">2.7.8.13</ecNumber>
    </recommendedName>
    <alternativeName>
        <fullName evidence="7">UDP-MurNAc-pentapeptide phosphotransferase</fullName>
    </alternativeName>
</protein>
<dbReference type="GO" id="GO:0046872">
    <property type="term" value="F:metal ion binding"/>
    <property type="evidence" value="ECO:0007669"/>
    <property type="project" value="UniProtKB-KW"/>
</dbReference>
<evidence type="ECO:0000256" key="3">
    <source>
        <dbReference type="ARBA" id="ARBA00022679"/>
    </source>
</evidence>
<organism evidence="9 10">
    <name type="scientific">Candidatus Roizmanbacteria bacterium GW2011_GWB1_40_7</name>
    <dbReference type="NCBI Taxonomy" id="1618482"/>
    <lineage>
        <taxon>Bacteria</taxon>
        <taxon>Candidatus Roizmaniibacteriota</taxon>
    </lineage>
</organism>
<name>A0A0G0T2P3_9BACT</name>
<evidence type="ECO:0000313" key="10">
    <source>
        <dbReference type="Proteomes" id="UP000034664"/>
    </source>
</evidence>
<feature type="transmembrane region" description="Helical" evidence="7">
    <location>
        <begin position="153"/>
        <end position="177"/>
    </location>
</feature>
<keyword evidence="7" id="KW-0573">Peptidoglycan synthesis</keyword>
<comment type="function">
    <text evidence="7">Catalyzes the initial step of the lipid cycle reactions in the biosynthesis of the cell wall peptidoglycan: transfers peptidoglycan precursor phospho-MurNAc-pentapeptide from UDP-MurNAc-pentapeptide onto the lipid carrier undecaprenyl phosphate, yielding undecaprenyl-pyrophosphoryl-MurNAc-pentapeptide, known as lipid I.</text>
</comment>
<keyword evidence="5 7" id="KW-1133">Transmembrane helix</keyword>
<feature type="transmembrane region" description="Helical" evidence="7">
    <location>
        <begin position="129"/>
        <end position="147"/>
    </location>
</feature>
<comment type="similarity">
    <text evidence="2 7">Belongs to the glycosyltransferase 4 family. MraY subfamily.</text>
</comment>
<dbReference type="PATRIC" id="fig|1618482.3.peg.1008"/>
<feature type="transmembrane region" description="Helical" evidence="7">
    <location>
        <begin position="313"/>
        <end position="333"/>
    </location>
</feature>
<evidence type="ECO:0000256" key="1">
    <source>
        <dbReference type="ARBA" id="ARBA00004141"/>
    </source>
</evidence>
<proteinExistence type="inferred from homology"/>